<feature type="compositionally biased region" description="Polar residues" evidence="9">
    <location>
        <begin position="24"/>
        <end position="34"/>
    </location>
</feature>
<dbReference type="Pfam" id="PF00890">
    <property type="entry name" value="FAD_binding_2"/>
    <property type="match status" value="1"/>
</dbReference>
<evidence type="ECO:0000256" key="5">
    <source>
        <dbReference type="ARBA" id="ARBA00022630"/>
    </source>
</evidence>
<keyword evidence="10" id="KW-0732">Signal</keyword>
<feature type="signal peptide" evidence="10">
    <location>
        <begin position="1"/>
        <end position="21"/>
    </location>
</feature>
<accession>A0ABV1E5C0</accession>
<dbReference type="EMBL" id="JBBMFK010000004">
    <property type="protein sequence ID" value="MEQ2442508.1"/>
    <property type="molecule type" value="Genomic_DNA"/>
</dbReference>
<evidence type="ECO:0000313" key="12">
    <source>
        <dbReference type="EMBL" id="MEQ2442508.1"/>
    </source>
</evidence>
<dbReference type="SUPFAM" id="SSF56425">
    <property type="entry name" value="Succinate dehydrogenase/fumarate reductase flavoprotein, catalytic domain"/>
    <property type="match status" value="1"/>
</dbReference>
<dbReference type="Proteomes" id="UP001464378">
    <property type="component" value="Unassembled WGS sequence"/>
</dbReference>
<keyword evidence="13" id="KW-1185">Reference proteome</keyword>
<sequence>MNLKKGISLLLGSALLVGMLAGCNSQPQSSENPSGNPAPAGAYTAGTYTGTADGNNGPVTVEVTVSDSAITSVVVTEQSETESIAAPALERIPKAIVDNQSLGVDTVSGATNTSNAILTAVAAAITEAGGDVEALKQVPVQSDETETTGDMTADVVVIGAGGAGLCAAIEAKDQGAGTVILLEKMASIGGTTFTSQGVIGAYGSDLQKEMGIELTFDEMYDNLMSNASYHLDPVLTTITLEKSGETINWLADRVGLNFTDVKVGYGPLQMMHQVDGAGAGMAEPFSKTLDDAGVELMLETKATELVMNADGSVGGVKAEKGGSEFTITAKSVVICTGGYAYNPELTARFTPELAGTFGIGFPGSTGDGIIMASNVGAATTHTDDMMCVLKDYTIMAEHNGTSATANNNGFMALPNVIMVGAEGKRFVNEKDQGYMTQKLNSPVFDQMHKDGLGYVWAISDQAAIDATNGKTKRNLDLEYVTGNTIEEFAANLGVDAAGLEETINNFNAYVDAGYDQEFRRTGDELAKLTAPYVAIPLVPCEIITYGGIARNENAEVIRADGTSIPGLYVAGEASANSAYMGFTLANCFAWGRIAGANAAAYAQ</sequence>
<evidence type="ECO:0000256" key="7">
    <source>
        <dbReference type="ARBA" id="ARBA00023002"/>
    </source>
</evidence>
<organism evidence="12 13">
    <name type="scientific">Pseudoflavonifractor intestinihominis</name>
    <dbReference type="NCBI Taxonomy" id="3133171"/>
    <lineage>
        <taxon>Bacteria</taxon>
        <taxon>Bacillati</taxon>
        <taxon>Bacillota</taxon>
        <taxon>Clostridia</taxon>
        <taxon>Eubacteriales</taxon>
        <taxon>Oscillospiraceae</taxon>
        <taxon>Pseudoflavonifractor</taxon>
    </lineage>
</organism>
<evidence type="ECO:0000256" key="9">
    <source>
        <dbReference type="SAM" id="MobiDB-lite"/>
    </source>
</evidence>
<evidence type="ECO:0000256" key="4">
    <source>
        <dbReference type="ARBA" id="ARBA00015872"/>
    </source>
</evidence>
<dbReference type="InterPro" id="IPR050315">
    <property type="entry name" value="FAD-oxidoreductase_2"/>
</dbReference>
<keyword evidence="6" id="KW-0274">FAD</keyword>
<dbReference type="SMART" id="SM00900">
    <property type="entry name" value="FMN_bind"/>
    <property type="match status" value="1"/>
</dbReference>
<proteinExistence type="predicted"/>
<evidence type="ECO:0000259" key="11">
    <source>
        <dbReference type="SMART" id="SM00900"/>
    </source>
</evidence>
<evidence type="ECO:0000313" key="13">
    <source>
        <dbReference type="Proteomes" id="UP001464378"/>
    </source>
</evidence>
<keyword evidence="7" id="KW-0560">Oxidoreductase</keyword>
<evidence type="ECO:0000256" key="10">
    <source>
        <dbReference type="SAM" id="SignalP"/>
    </source>
</evidence>
<comment type="caution">
    <text evidence="12">The sequence shown here is derived from an EMBL/GenBank/DDBJ whole genome shotgun (WGS) entry which is preliminary data.</text>
</comment>
<gene>
    <name evidence="12" type="ORF">WMO64_03390</name>
</gene>
<keyword evidence="5" id="KW-0285">Flavoprotein</keyword>
<dbReference type="PRINTS" id="PR00368">
    <property type="entry name" value="FADPNR"/>
</dbReference>
<name>A0ABV1E5C0_9FIRM</name>
<evidence type="ECO:0000256" key="2">
    <source>
        <dbReference type="ARBA" id="ARBA00001974"/>
    </source>
</evidence>
<evidence type="ECO:0000256" key="8">
    <source>
        <dbReference type="ARBA" id="ARBA00049922"/>
    </source>
</evidence>
<dbReference type="SUPFAM" id="SSF51905">
    <property type="entry name" value="FAD/NAD(P)-binding domain"/>
    <property type="match status" value="1"/>
</dbReference>
<feature type="chain" id="PRO_5046435659" description="Urocanate reductase" evidence="10">
    <location>
        <begin position="22"/>
        <end position="603"/>
    </location>
</feature>
<protein>
    <recommendedName>
        <fullName evidence="4">Urocanate reductase</fullName>
        <ecNumber evidence="3">1.3.99.33</ecNumber>
    </recommendedName>
</protein>
<comment type="cofactor">
    <cofactor evidence="1">
        <name>FMN</name>
        <dbReference type="ChEBI" id="CHEBI:58210"/>
    </cofactor>
</comment>
<dbReference type="EC" id="1.3.99.33" evidence="3"/>
<feature type="domain" description="FMN-binding" evidence="11">
    <location>
        <begin position="54"/>
        <end position="128"/>
    </location>
</feature>
<comment type="catalytic activity">
    <reaction evidence="8">
        <text>dihydrourocanate + A = urocanate + AH2</text>
        <dbReference type="Rhea" id="RHEA:36059"/>
        <dbReference type="ChEBI" id="CHEBI:13193"/>
        <dbReference type="ChEBI" id="CHEBI:17499"/>
        <dbReference type="ChEBI" id="CHEBI:27247"/>
        <dbReference type="ChEBI" id="CHEBI:72991"/>
        <dbReference type="EC" id="1.3.99.33"/>
    </reaction>
</comment>
<comment type="cofactor">
    <cofactor evidence="2">
        <name>FAD</name>
        <dbReference type="ChEBI" id="CHEBI:57692"/>
    </cofactor>
</comment>
<feature type="region of interest" description="Disordered" evidence="9">
    <location>
        <begin position="24"/>
        <end position="49"/>
    </location>
</feature>
<dbReference type="InterPro" id="IPR007329">
    <property type="entry name" value="FMN-bd"/>
</dbReference>
<dbReference type="PROSITE" id="PS51257">
    <property type="entry name" value="PROKAR_LIPOPROTEIN"/>
    <property type="match status" value="1"/>
</dbReference>
<dbReference type="InterPro" id="IPR036188">
    <property type="entry name" value="FAD/NAD-bd_sf"/>
</dbReference>
<dbReference type="PANTHER" id="PTHR43400">
    <property type="entry name" value="FUMARATE REDUCTASE"/>
    <property type="match status" value="1"/>
</dbReference>
<evidence type="ECO:0000256" key="3">
    <source>
        <dbReference type="ARBA" id="ARBA00013137"/>
    </source>
</evidence>
<dbReference type="Gene3D" id="3.90.1010.20">
    <property type="match status" value="1"/>
</dbReference>
<dbReference type="Gene3D" id="3.50.50.60">
    <property type="entry name" value="FAD/NAD(P)-binding domain"/>
    <property type="match status" value="1"/>
</dbReference>
<dbReference type="RefSeq" id="WP_349231013.1">
    <property type="nucleotide sequence ID" value="NZ_JBBMFK010000004.1"/>
</dbReference>
<feature type="compositionally biased region" description="Low complexity" evidence="9">
    <location>
        <begin position="35"/>
        <end position="49"/>
    </location>
</feature>
<evidence type="ECO:0000256" key="6">
    <source>
        <dbReference type="ARBA" id="ARBA00022827"/>
    </source>
</evidence>
<dbReference type="Gene3D" id="3.90.700.10">
    <property type="entry name" value="Succinate dehydrogenase/fumarate reductase flavoprotein, catalytic domain"/>
    <property type="match status" value="1"/>
</dbReference>
<dbReference type="PRINTS" id="PR00411">
    <property type="entry name" value="PNDRDTASEI"/>
</dbReference>
<dbReference type="PANTHER" id="PTHR43400:SF10">
    <property type="entry name" value="3-OXOSTEROID 1-DEHYDROGENASE"/>
    <property type="match status" value="1"/>
</dbReference>
<dbReference type="InterPro" id="IPR027477">
    <property type="entry name" value="Succ_DH/fumarate_Rdtase_cat_sf"/>
</dbReference>
<evidence type="ECO:0000256" key="1">
    <source>
        <dbReference type="ARBA" id="ARBA00001917"/>
    </source>
</evidence>
<reference evidence="12 13" key="1">
    <citation type="submission" date="2024-03" db="EMBL/GenBank/DDBJ databases">
        <title>Human intestinal bacterial collection.</title>
        <authorList>
            <person name="Pauvert C."/>
            <person name="Hitch T.C.A."/>
            <person name="Clavel T."/>
        </authorList>
    </citation>
    <scope>NUCLEOTIDE SEQUENCE [LARGE SCALE GENOMIC DNA]</scope>
    <source>
        <strain evidence="12 13">CLA-AP-H29</strain>
    </source>
</reference>
<dbReference type="Pfam" id="PF04205">
    <property type="entry name" value="FMN_bind"/>
    <property type="match status" value="1"/>
</dbReference>
<dbReference type="InterPro" id="IPR003953">
    <property type="entry name" value="FAD-dep_OxRdtase_2_FAD-bd"/>
</dbReference>